<dbReference type="AlphaFoldDB" id="A0A6L9W5R2"/>
<comment type="caution">
    <text evidence="3">The sequence shown here is derived from an EMBL/GenBank/DDBJ whole genome shotgun (WGS) entry which is preliminary data.</text>
</comment>
<feature type="domain" description="DUF305" evidence="2">
    <location>
        <begin position="58"/>
        <end position="204"/>
    </location>
</feature>
<dbReference type="InterPro" id="IPR012347">
    <property type="entry name" value="Ferritin-like"/>
</dbReference>
<dbReference type="Proteomes" id="UP000479241">
    <property type="component" value="Unassembled WGS sequence"/>
</dbReference>
<evidence type="ECO:0000259" key="2">
    <source>
        <dbReference type="Pfam" id="PF03713"/>
    </source>
</evidence>
<evidence type="ECO:0000313" key="4">
    <source>
        <dbReference type="Proteomes" id="UP000479241"/>
    </source>
</evidence>
<dbReference type="EMBL" id="JAAGWG010000031">
    <property type="protein sequence ID" value="NEK87368.1"/>
    <property type="molecule type" value="Genomic_DNA"/>
</dbReference>
<dbReference type="Gene3D" id="1.20.1260.10">
    <property type="match status" value="1"/>
</dbReference>
<keyword evidence="1" id="KW-0732">Signal</keyword>
<proteinExistence type="predicted"/>
<dbReference type="InterPro" id="IPR005183">
    <property type="entry name" value="DUF305_CopM-like"/>
</dbReference>
<dbReference type="PROSITE" id="PS51257">
    <property type="entry name" value="PROKAR_LIPOPROTEIN"/>
    <property type="match status" value="1"/>
</dbReference>
<dbReference type="PANTHER" id="PTHR36933">
    <property type="entry name" value="SLL0788 PROTEIN"/>
    <property type="match status" value="1"/>
</dbReference>
<feature type="signal peptide" evidence="1">
    <location>
        <begin position="1"/>
        <end position="26"/>
    </location>
</feature>
<dbReference type="Pfam" id="PF03713">
    <property type="entry name" value="DUF305"/>
    <property type="match status" value="1"/>
</dbReference>
<protein>
    <submittedName>
        <fullName evidence="3">DUF305 domain-containing protein</fullName>
    </submittedName>
</protein>
<organism evidence="3 4">
    <name type="scientific">Blastococcus saxobsidens</name>
    <dbReference type="NCBI Taxonomy" id="138336"/>
    <lineage>
        <taxon>Bacteria</taxon>
        <taxon>Bacillati</taxon>
        <taxon>Actinomycetota</taxon>
        <taxon>Actinomycetes</taxon>
        <taxon>Geodermatophilales</taxon>
        <taxon>Geodermatophilaceae</taxon>
        <taxon>Blastococcus</taxon>
    </lineage>
</organism>
<reference evidence="3 4" key="1">
    <citation type="submission" date="2019-12" db="EMBL/GenBank/DDBJ databases">
        <title>the WGS of Blastococcus saxobsidens 67B17.</title>
        <authorList>
            <person name="Jiang Z."/>
        </authorList>
    </citation>
    <scope>NUCLEOTIDE SEQUENCE [LARGE SCALE GENOMIC DNA]</scope>
    <source>
        <strain evidence="3 4">67B17</strain>
    </source>
</reference>
<feature type="chain" id="PRO_5039389056" evidence="1">
    <location>
        <begin position="27"/>
        <end position="209"/>
    </location>
</feature>
<dbReference type="PANTHER" id="PTHR36933:SF1">
    <property type="entry name" value="SLL0788 PROTEIN"/>
    <property type="match status" value="1"/>
</dbReference>
<name>A0A6L9W5R2_9ACTN</name>
<evidence type="ECO:0000256" key="1">
    <source>
        <dbReference type="SAM" id="SignalP"/>
    </source>
</evidence>
<dbReference type="RefSeq" id="WP_163207267.1">
    <property type="nucleotide sequence ID" value="NZ_JAAGWG010000031.1"/>
</dbReference>
<evidence type="ECO:0000313" key="3">
    <source>
        <dbReference type="EMBL" id="NEK87368.1"/>
    </source>
</evidence>
<sequence length="209" mass="21596">MTRTTTRLTGLTAALLTGALVLTGCADDTDAAGHGSMMNGSSSSAGPSAAQGEFNDADVAFAREMIGHHRQAIAMAELAEGRTAEPRVLDLAARIRAAQGPEIETMSGWLQEWGADGSHMDDGMGGMGHGEGGMMSPDDMHALMSAAGPEFDRLFLSGMIVHHQGAVEMAAELSANGRNAEALALAGSIRDSQNAEIAEMEQLLTELGG</sequence>
<gene>
    <name evidence="3" type="ORF">GCU60_16640</name>
</gene>
<accession>A0A6L9W5R2</accession>